<dbReference type="SUPFAM" id="SSF56112">
    <property type="entry name" value="Protein kinase-like (PK-like)"/>
    <property type="match status" value="1"/>
</dbReference>
<name>A0A9N9ZKP6_9HYPO</name>
<keyword evidence="2" id="KW-1185">Reference proteome</keyword>
<dbReference type="InterPro" id="IPR011009">
    <property type="entry name" value="Kinase-like_dom_sf"/>
</dbReference>
<evidence type="ECO:0000313" key="2">
    <source>
        <dbReference type="Proteomes" id="UP000775872"/>
    </source>
</evidence>
<proteinExistence type="predicted"/>
<dbReference type="OrthoDB" id="10003767at2759"/>
<comment type="caution">
    <text evidence="1">The sequence shown here is derived from an EMBL/GenBank/DDBJ whole genome shotgun (WGS) entry which is preliminary data.</text>
</comment>
<reference evidence="1 2" key="2">
    <citation type="submission" date="2021-10" db="EMBL/GenBank/DDBJ databases">
        <authorList>
            <person name="Piombo E."/>
        </authorList>
    </citation>
    <scope>NUCLEOTIDE SEQUENCE [LARGE SCALE GENOMIC DNA]</scope>
</reference>
<evidence type="ECO:0000313" key="1">
    <source>
        <dbReference type="EMBL" id="CAH0057252.1"/>
    </source>
</evidence>
<dbReference type="PANTHER" id="PTHR21310">
    <property type="entry name" value="AMINOGLYCOSIDE PHOSPHOTRANSFERASE-RELATED-RELATED"/>
    <property type="match status" value="1"/>
</dbReference>
<sequence length="415" mass="47262">MTFSREFEERKNAFSAGRKWLCIQLLSKPKEGEKDGLETILRVRIPPARDRILSESFKENENTGFFRERSNARILREHVKSVRIPTIYHISPWGSPNAEKAGYPFMLMECVGGNKLKDVLRCKGIASFSNLSTAIQDHIMSQWAAAVVDLSTLRSNYIGPLATQLPISGITSHIWWGNPAILYWSTDSQHFDRPLEYFRSGLNQRIEKLNTARVEQYGYYHTDVTAEFLGVLLFMDICRQHFENGHETPLVGLPVVHRTLTERNILMDDEFNFVGLVDMKDALILPQELQESHVWDCWTSDDSKAKYHSMLLRAEENARKKGHEVCFPLSAVTDNKLKTGFKLYNNLGVNPPNDPAIVMKLLDLVRKPDPYDPMHYLAAAVANHWSCFYGIAAAWAHDGETGRMAFEAAVRAMGL</sequence>
<protein>
    <recommendedName>
        <fullName evidence="3">Aminoglycoside phosphotransferase domain-containing protein</fullName>
    </recommendedName>
</protein>
<gene>
    <name evidence="1" type="ORF">CSOL1703_00007027</name>
</gene>
<evidence type="ECO:0008006" key="3">
    <source>
        <dbReference type="Google" id="ProtNLM"/>
    </source>
</evidence>
<accession>A0A9N9ZKP6</accession>
<dbReference type="Proteomes" id="UP000775872">
    <property type="component" value="Unassembled WGS sequence"/>
</dbReference>
<organism evidence="1 2">
    <name type="scientific">Clonostachys solani</name>
    <dbReference type="NCBI Taxonomy" id="160281"/>
    <lineage>
        <taxon>Eukaryota</taxon>
        <taxon>Fungi</taxon>
        <taxon>Dikarya</taxon>
        <taxon>Ascomycota</taxon>
        <taxon>Pezizomycotina</taxon>
        <taxon>Sordariomycetes</taxon>
        <taxon>Hypocreomycetidae</taxon>
        <taxon>Hypocreales</taxon>
        <taxon>Bionectriaceae</taxon>
        <taxon>Clonostachys</taxon>
    </lineage>
</organism>
<dbReference type="PANTHER" id="PTHR21310:SF15">
    <property type="entry name" value="AMINOGLYCOSIDE PHOSPHOTRANSFERASE DOMAIN-CONTAINING PROTEIN"/>
    <property type="match status" value="1"/>
</dbReference>
<reference evidence="2" key="1">
    <citation type="submission" date="2019-06" db="EMBL/GenBank/DDBJ databases">
        <authorList>
            <person name="Broberg M."/>
        </authorList>
    </citation>
    <scope>NUCLEOTIDE SEQUENCE [LARGE SCALE GENOMIC DNA]</scope>
</reference>
<dbReference type="InterPro" id="IPR051678">
    <property type="entry name" value="AGP_Transferase"/>
</dbReference>
<dbReference type="AlphaFoldDB" id="A0A9N9ZKP6"/>
<dbReference type="EMBL" id="CABFOC020000074">
    <property type="protein sequence ID" value="CAH0057252.1"/>
    <property type="molecule type" value="Genomic_DNA"/>
</dbReference>